<proteinExistence type="predicted"/>
<gene>
    <name evidence="1" type="ORF">LCGC14_1999860</name>
</gene>
<dbReference type="AlphaFoldDB" id="A0A0F9I0L7"/>
<name>A0A0F9I0L7_9ZZZZ</name>
<organism evidence="1">
    <name type="scientific">marine sediment metagenome</name>
    <dbReference type="NCBI Taxonomy" id="412755"/>
    <lineage>
        <taxon>unclassified sequences</taxon>
        <taxon>metagenomes</taxon>
        <taxon>ecological metagenomes</taxon>
    </lineage>
</organism>
<dbReference type="EMBL" id="LAZR01022710">
    <property type="protein sequence ID" value="KKL80927.1"/>
    <property type="molecule type" value="Genomic_DNA"/>
</dbReference>
<accession>A0A0F9I0L7</accession>
<reference evidence="1" key="1">
    <citation type="journal article" date="2015" name="Nature">
        <title>Complex archaea that bridge the gap between prokaryotes and eukaryotes.</title>
        <authorList>
            <person name="Spang A."/>
            <person name="Saw J.H."/>
            <person name="Jorgensen S.L."/>
            <person name="Zaremba-Niedzwiedzka K."/>
            <person name="Martijn J."/>
            <person name="Lind A.E."/>
            <person name="van Eijk R."/>
            <person name="Schleper C."/>
            <person name="Guy L."/>
            <person name="Ettema T.J."/>
        </authorList>
    </citation>
    <scope>NUCLEOTIDE SEQUENCE</scope>
</reference>
<evidence type="ECO:0000313" key="1">
    <source>
        <dbReference type="EMBL" id="KKL80927.1"/>
    </source>
</evidence>
<protein>
    <submittedName>
        <fullName evidence="1">Uncharacterized protein</fullName>
    </submittedName>
</protein>
<sequence length="93" mass="10516">MIEDSVYVANGLDMGPPLESEGAFHLRAWPKHERWASVIVHECDDCNGEPHWMAPHDPNPDPCPGCDQIIPQKLLTAWFLHNFNAIGEHNGYK</sequence>
<comment type="caution">
    <text evidence="1">The sequence shown here is derived from an EMBL/GenBank/DDBJ whole genome shotgun (WGS) entry which is preliminary data.</text>
</comment>